<dbReference type="RefSeq" id="YP_214424.1">
    <property type="nucleotide sequence ID" value="NC_006883.2"/>
</dbReference>
<evidence type="ECO:0000313" key="3">
    <source>
        <dbReference type="Proteomes" id="UP000000991"/>
    </source>
</evidence>
<evidence type="ECO:0000313" key="2">
    <source>
        <dbReference type="EMBL" id="ACY76073.1"/>
    </source>
</evidence>
<evidence type="ECO:0000313" key="1">
    <source>
        <dbReference type="EMBL" id="AAX44570.1"/>
    </source>
</evidence>
<dbReference type="GeneID" id="3294360"/>
<organismHost>
    <name type="scientific">Prochlorococcus</name>
    <dbReference type="NCBI Taxonomy" id="1218"/>
</organismHost>
<dbReference type="Proteomes" id="UP000013923">
    <property type="component" value="Genome"/>
</dbReference>
<dbReference type="Proteomes" id="UP000000991">
    <property type="component" value="Segment"/>
</dbReference>
<keyword evidence="3" id="KW-1185">Reference proteome</keyword>
<accession>Q58MG2</accession>
<proteinExistence type="predicted"/>
<evidence type="ECO:0000313" key="4">
    <source>
        <dbReference type="Proteomes" id="UP000013923"/>
    </source>
</evidence>
<reference evidence="1 3" key="3">
    <citation type="journal article" date="2010" name="Environ. Microbiol.">
        <title>Genomic analysis of oceanic cyanobacterial myoviruses compared with T4-like myoviruses from diverse hosts and environments.</title>
        <authorList>
            <person name="Sullivan M.B."/>
            <person name="Huang K.H."/>
            <person name="Ignacio-Espinoza J.C."/>
            <person name="Berlin A.M."/>
            <person name="Kelly L."/>
            <person name="Weigele P.R."/>
            <person name="DeFrancesco A.S."/>
            <person name="Kern S.E."/>
            <person name="Thompson L.R."/>
            <person name="Young S."/>
            <person name="Yandava C."/>
            <person name="Fu R."/>
            <person name="Krastins B."/>
            <person name="Chase M."/>
            <person name="Sarracino D."/>
            <person name="Osburne M.S."/>
            <person name="Henn M.R."/>
            <person name="Chisholm S.W."/>
        </authorList>
    </citation>
    <scope>NUCLEOTIDE SEQUENCE [LARGE SCALE GENOMIC DNA]</scope>
</reference>
<dbReference type="OrthoDB" id="38588at10239"/>
<reference evidence="1 3" key="1">
    <citation type="journal article" date="2005" name="PLoS Biol.">
        <title>Three Prochlorococcus cyanophage genomes: signature features and ecological interpretations.</title>
        <authorList>
            <person name="Sullivan M.B."/>
            <person name="Coleman M.L."/>
            <person name="Weigele P."/>
            <person name="Rohwer F."/>
            <person name="Chisholm S.W."/>
        </authorList>
    </citation>
    <scope>NUCLEOTIDE SEQUENCE</scope>
</reference>
<dbReference type="KEGG" id="vg:3294360"/>
<name>Q58MG2_BPPRM</name>
<gene>
    <name evidence="2" type="ORF">PCMG_00197</name>
    <name evidence="1" type="ORF">PSSM2_192</name>
</gene>
<dbReference type="EMBL" id="GU071092">
    <property type="protein sequence ID" value="ACY76073.1"/>
    <property type="molecule type" value="Genomic_DNA"/>
</dbReference>
<sequence>MAGQQGFAYESRVHNKLKSGGYVPAGFSPAGSNPSAPDAMFMYGGGTHKLEVKLNMAADYGQGTLNYSQGVWTLGGANTAAAQELRTLMRAVGVEPFVNRVWGVQGPPNKGTVIPAQFTQAMVTEDYRKFADKFVAIPSSALHSYYAAKGTYYIQVGGYGLYYMAANPAGLDVPQFTPGLRVRIRTKRGGSTPIYNYRFTTALQVTQKPARSSVDIDRNLDFLVE</sequence>
<reference evidence="2 4" key="2">
    <citation type="submission" date="2009-10" db="EMBL/GenBank/DDBJ databases">
        <title>The Genome Sequence of Prochlorococcus phage P-SSM2.</title>
        <authorList>
            <consortium name="The Broad Institute Genome Sequencing Platform"/>
            <person name="Henn M.R."/>
            <person name="Sullivan M.S."/>
            <person name="Osburne M.S."/>
            <person name="Levin J."/>
            <person name="Malboeuf C."/>
            <person name="Casali M."/>
            <person name="Russ C."/>
            <person name="Lennon N."/>
            <person name="Chapman S.B."/>
            <person name="Erlich R."/>
            <person name="Young S.K."/>
            <person name="Koehrsen M."/>
            <person name="Yandava C."/>
            <person name="Zeng Q."/>
            <person name="Alvarado L."/>
            <person name="Anderson S."/>
            <person name="Berlin A."/>
            <person name="Borenstein D."/>
            <person name="Chen Z."/>
            <person name="Engels R."/>
            <person name="Freedman E."/>
            <person name="Gellesch M."/>
            <person name="Goldberg J."/>
            <person name="Green L."/>
            <person name="Griggs A."/>
            <person name="Gujja S."/>
            <person name="Heilman E.R."/>
            <person name="Heiman D."/>
            <person name="Hepburn T."/>
            <person name="Howarth C."/>
            <person name="Jen D."/>
            <person name="Larson L."/>
            <person name="Lewis B."/>
            <person name="Mehta T."/>
            <person name="Park D."/>
            <person name="Pearson M."/>
            <person name="Richards J."/>
            <person name="Rizzolo K."/>
            <person name="Roberts A."/>
            <person name="Ryan E."/>
            <person name="Saif S."/>
            <person name="Shea T."/>
            <person name="Shenoy N."/>
            <person name="Sisk P."/>
            <person name="Stolte C."/>
            <person name="Sykes S."/>
            <person name="Walk T."/>
            <person name="White J."/>
            <person name="Yu Q."/>
            <person name="Coleman M.L."/>
            <person name="Huang K.H."/>
            <person name="Weigele P.R."/>
            <person name="DeFrancesco A.S."/>
            <person name="Kern S.E."/>
            <person name="Thompson L.R."/>
            <person name="Fu R."/>
            <person name="Hombeck B."/>
            <person name="Chisholm S.W."/>
            <person name="Haas B."/>
            <person name="Nusbaum C."/>
            <person name="Birren B."/>
        </authorList>
    </citation>
    <scope>NUCLEOTIDE SEQUENCE [LARGE SCALE GENOMIC DNA]</scope>
    <source>
        <strain evidence="2">P-SSM2</strain>
    </source>
</reference>
<organism evidence="1 3">
    <name type="scientific">Prochlorococcus phage P-SSM2</name>
    <dbReference type="NCBI Taxonomy" id="268746"/>
    <lineage>
        <taxon>Viruses</taxon>
        <taxon>Duplodnaviria</taxon>
        <taxon>Heunggongvirae</taxon>
        <taxon>Uroviricota</taxon>
        <taxon>Caudoviricetes</taxon>
        <taxon>Pantevenvirales</taxon>
        <taxon>Kyanoviridae</taxon>
        <taxon>Salacisavirus</taxon>
        <taxon>Salacisavirus pssm2</taxon>
    </lineage>
</organism>
<dbReference type="EMBL" id="AY939844">
    <property type="protein sequence ID" value="AAX44570.1"/>
    <property type="molecule type" value="Genomic_DNA"/>
</dbReference>
<protein>
    <submittedName>
        <fullName evidence="1">Uncharacterized protein</fullName>
    </submittedName>
</protein>